<keyword evidence="3" id="KW-1185">Reference proteome</keyword>
<feature type="chain" id="PRO_5043585051" evidence="1">
    <location>
        <begin position="23"/>
        <end position="107"/>
    </location>
</feature>
<reference evidence="2 3" key="1">
    <citation type="submission" date="2021-06" db="EMBL/GenBank/DDBJ databases">
        <title>Caerostris extrusa draft genome.</title>
        <authorList>
            <person name="Kono N."/>
            <person name="Arakawa K."/>
        </authorList>
    </citation>
    <scope>NUCLEOTIDE SEQUENCE [LARGE SCALE GENOMIC DNA]</scope>
</reference>
<dbReference type="EMBL" id="BPLR01001910">
    <property type="protein sequence ID" value="GIX67866.1"/>
    <property type="molecule type" value="Genomic_DNA"/>
</dbReference>
<accession>A0AAV4M711</accession>
<name>A0AAV4M711_CAEEX</name>
<feature type="signal peptide" evidence="1">
    <location>
        <begin position="1"/>
        <end position="22"/>
    </location>
</feature>
<organism evidence="2 3">
    <name type="scientific">Caerostris extrusa</name>
    <name type="common">Bark spider</name>
    <name type="synonym">Caerostris bankana</name>
    <dbReference type="NCBI Taxonomy" id="172846"/>
    <lineage>
        <taxon>Eukaryota</taxon>
        <taxon>Metazoa</taxon>
        <taxon>Ecdysozoa</taxon>
        <taxon>Arthropoda</taxon>
        <taxon>Chelicerata</taxon>
        <taxon>Arachnida</taxon>
        <taxon>Araneae</taxon>
        <taxon>Araneomorphae</taxon>
        <taxon>Entelegynae</taxon>
        <taxon>Araneoidea</taxon>
        <taxon>Araneidae</taxon>
        <taxon>Caerostris</taxon>
    </lineage>
</organism>
<evidence type="ECO:0000256" key="1">
    <source>
        <dbReference type="SAM" id="SignalP"/>
    </source>
</evidence>
<gene>
    <name evidence="2" type="ORF">CEXT_154551</name>
</gene>
<comment type="caution">
    <text evidence="2">The sequence shown here is derived from an EMBL/GenBank/DDBJ whole genome shotgun (WGS) entry which is preliminary data.</text>
</comment>
<evidence type="ECO:0000313" key="3">
    <source>
        <dbReference type="Proteomes" id="UP001054945"/>
    </source>
</evidence>
<dbReference type="Proteomes" id="UP001054945">
    <property type="component" value="Unassembled WGS sequence"/>
</dbReference>
<keyword evidence="1" id="KW-0732">Signal</keyword>
<dbReference type="AlphaFoldDB" id="A0AAV4M711"/>
<sequence>MQFLQGRLIVSILAMIITVCVCRVMSDDYTWEDERLRHNKCEELLPECKCHEYYWRSVDLTCQNVSDFETFDHILSNDSVFVVNTTFDITLSGNTVLPKRVSQWIGS</sequence>
<evidence type="ECO:0000313" key="2">
    <source>
        <dbReference type="EMBL" id="GIX67866.1"/>
    </source>
</evidence>
<proteinExistence type="predicted"/>
<protein>
    <submittedName>
        <fullName evidence="2">Uncharacterized protein</fullName>
    </submittedName>
</protein>